<evidence type="ECO:0000313" key="7">
    <source>
        <dbReference type="EMBL" id="KAK4192593.1"/>
    </source>
</evidence>
<organism evidence="7 8">
    <name type="scientific">Podospora australis</name>
    <dbReference type="NCBI Taxonomy" id="1536484"/>
    <lineage>
        <taxon>Eukaryota</taxon>
        <taxon>Fungi</taxon>
        <taxon>Dikarya</taxon>
        <taxon>Ascomycota</taxon>
        <taxon>Pezizomycotina</taxon>
        <taxon>Sordariomycetes</taxon>
        <taxon>Sordariomycetidae</taxon>
        <taxon>Sordariales</taxon>
        <taxon>Podosporaceae</taxon>
        <taxon>Podospora</taxon>
    </lineage>
</organism>
<dbReference type="GO" id="GO:0005739">
    <property type="term" value="C:mitochondrion"/>
    <property type="evidence" value="ECO:0007669"/>
    <property type="project" value="TreeGrafter"/>
</dbReference>
<protein>
    <recommendedName>
        <fullName evidence="9">2-dehydropantoate 2-reductase</fullName>
    </recommendedName>
</protein>
<evidence type="ECO:0000313" key="8">
    <source>
        <dbReference type="Proteomes" id="UP001302126"/>
    </source>
</evidence>
<accession>A0AAN7AMJ3</accession>
<dbReference type="InterPro" id="IPR050838">
    <property type="entry name" value="Ketopantoate_reductase"/>
</dbReference>
<keyword evidence="2" id="KW-0521">NADP</keyword>
<dbReference type="Gene3D" id="1.10.1040.10">
    <property type="entry name" value="N-(1-d-carboxylethyl)-l-norvaline Dehydrogenase, domain 2"/>
    <property type="match status" value="1"/>
</dbReference>
<dbReference type="Pfam" id="PF08546">
    <property type="entry name" value="ApbA_C"/>
    <property type="match status" value="1"/>
</dbReference>
<comment type="similarity">
    <text evidence="1">Belongs to the ketopantoate reductase family.</text>
</comment>
<evidence type="ECO:0008006" key="9">
    <source>
        <dbReference type="Google" id="ProtNLM"/>
    </source>
</evidence>
<dbReference type="Proteomes" id="UP001302126">
    <property type="component" value="Unassembled WGS sequence"/>
</dbReference>
<evidence type="ECO:0000259" key="6">
    <source>
        <dbReference type="Pfam" id="PF08546"/>
    </source>
</evidence>
<dbReference type="InterPro" id="IPR008927">
    <property type="entry name" value="6-PGluconate_DH-like_C_sf"/>
</dbReference>
<name>A0AAN7AMJ3_9PEZI</name>
<dbReference type="SUPFAM" id="SSF48179">
    <property type="entry name" value="6-phosphogluconate dehydrogenase C-terminal domain-like"/>
    <property type="match status" value="1"/>
</dbReference>
<dbReference type="InterPro" id="IPR013328">
    <property type="entry name" value="6PGD_dom2"/>
</dbReference>
<comment type="caution">
    <text evidence="7">The sequence shown here is derived from an EMBL/GenBank/DDBJ whole genome shotgun (WGS) entry which is preliminary data.</text>
</comment>
<dbReference type="PANTHER" id="PTHR43765:SF2">
    <property type="entry name" value="2-DEHYDROPANTOATE 2-REDUCTASE"/>
    <property type="match status" value="1"/>
</dbReference>
<dbReference type="InterPro" id="IPR013752">
    <property type="entry name" value="KPA_reductase"/>
</dbReference>
<dbReference type="Pfam" id="PF02558">
    <property type="entry name" value="ApbA"/>
    <property type="match status" value="1"/>
</dbReference>
<evidence type="ECO:0000256" key="4">
    <source>
        <dbReference type="SAM" id="MobiDB-lite"/>
    </source>
</evidence>
<feature type="domain" description="Ketopantoate reductase N-terminal" evidence="5">
    <location>
        <begin position="358"/>
        <end position="510"/>
    </location>
</feature>
<keyword evidence="3" id="KW-0560">Oxidoreductase</keyword>
<dbReference type="PANTHER" id="PTHR43765">
    <property type="entry name" value="2-DEHYDROPANTOATE 2-REDUCTASE-RELATED"/>
    <property type="match status" value="1"/>
</dbReference>
<proteinExistence type="inferred from homology"/>
<dbReference type="GO" id="GO:0050661">
    <property type="term" value="F:NADP binding"/>
    <property type="evidence" value="ECO:0007669"/>
    <property type="project" value="TreeGrafter"/>
</dbReference>
<evidence type="ECO:0000259" key="5">
    <source>
        <dbReference type="Pfam" id="PF02558"/>
    </source>
</evidence>
<keyword evidence="8" id="KW-1185">Reference proteome</keyword>
<dbReference type="AlphaFoldDB" id="A0AAN7AMJ3"/>
<dbReference type="InterPro" id="IPR013332">
    <property type="entry name" value="KPR_N"/>
</dbReference>
<evidence type="ECO:0000256" key="1">
    <source>
        <dbReference type="ARBA" id="ARBA00007870"/>
    </source>
</evidence>
<gene>
    <name evidence="7" type="ORF">QBC35DRAFT_459309</name>
</gene>
<sequence>MDSADQSTGSAFFFLKNRDPKNLDEEIFAILFDVLALAYQSGLREHLRFARKPIPPGPQSAASLFLSPLRRRVEPRCRFVCHRYRKLTCERTLLLSRGFGAGIAHYHALPASPVNTGNLYLLQGGRPHLRGCALIPSRRTTWLYGDNAVGRGASQRLSLRWASDSTEKGGGQEGDGQEGEGQEPTPPEPSPKEPAPQALKAKDLKPFRKYVALPPQSAAWKSDVLPPAQRIRPGPFAISPHPDDGKTVKEVGARVTRVVKETPETPEPTTQGPDDATEIVDEAAVEGQPEAAVEGQQEAAVEGQQEEAVPQDKDEAWAARIKARLSLLNQPEQRPAAREAVPPFIPAQEQRFQPTDEIFVMGLDPVGRHIAHTLAGCHTIPPVRYLMHTPYLYKLWTDNRQIVLHRGEEMIPRKRIIGVDVGRLDLTQEEIDTGQVEVIKNLIITVPAGQAVRALASIAHRLDYRSTICLVNDGLGVAEAIIEAYFPSKLKRPVFILGHFTTKLGHTNHQFSVEEIRAGRLYLSLFEQTSDVRGIPNLIKRHPPIERTLMSQHMMRLLTAIPDLKASGHKMEDFFRYKLPTIAFKSIVDPLTVVLDATYDKLPGNAWVRFIIDKLIGELCGVIQRLPECRNPQKFKSVLMASDLHKHVLHTMVRRRTASSKMRTDAARGFDTDIDYLTGYFARRGADRRSPVQNLESLVDLVKAKQRVAQKRQDIVIPFEQ</sequence>
<feature type="region of interest" description="Disordered" evidence="4">
    <location>
        <begin position="158"/>
        <end position="198"/>
    </location>
</feature>
<reference evidence="7" key="2">
    <citation type="submission" date="2023-05" db="EMBL/GenBank/DDBJ databases">
        <authorList>
            <consortium name="Lawrence Berkeley National Laboratory"/>
            <person name="Steindorff A."/>
            <person name="Hensen N."/>
            <person name="Bonometti L."/>
            <person name="Westerberg I."/>
            <person name="Brannstrom I.O."/>
            <person name="Guillou S."/>
            <person name="Cros-Aarteil S."/>
            <person name="Calhoun S."/>
            <person name="Haridas S."/>
            <person name="Kuo A."/>
            <person name="Mondo S."/>
            <person name="Pangilinan J."/>
            <person name="Riley R."/>
            <person name="Labutti K."/>
            <person name="Andreopoulos B."/>
            <person name="Lipzen A."/>
            <person name="Chen C."/>
            <person name="Yanf M."/>
            <person name="Daum C."/>
            <person name="Ng V."/>
            <person name="Clum A."/>
            <person name="Ohm R."/>
            <person name="Martin F."/>
            <person name="Silar P."/>
            <person name="Natvig D."/>
            <person name="Lalanne C."/>
            <person name="Gautier V."/>
            <person name="Ament-Velasquez S.L."/>
            <person name="Kruys A."/>
            <person name="Hutchinson M.I."/>
            <person name="Powell A.J."/>
            <person name="Barry K."/>
            <person name="Miller A.N."/>
            <person name="Grigoriev I.V."/>
            <person name="Debuchy R."/>
            <person name="Gladieux P."/>
            <person name="Thoren M.H."/>
            <person name="Johannesson H."/>
        </authorList>
    </citation>
    <scope>NUCLEOTIDE SEQUENCE</scope>
    <source>
        <strain evidence="7">PSN309</strain>
    </source>
</reference>
<dbReference type="GO" id="GO:0008677">
    <property type="term" value="F:2-dehydropantoate 2-reductase activity"/>
    <property type="evidence" value="ECO:0007669"/>
    <property type="project" value="TreeGrafter"/>
</dbReference>
<feature type="domain" description="Ketopantoate reductase C-terminal" evidence="6">
    <location>
        <begin position="576"/>
        <end position="706"/>
    </location>
</feature>
<evidence type="ECO:0000256" key="3">
    <source>
        <dbReference type="ARBA" id="ARBA00023002"/>
    </source>
</evidence>
<dbReference type="EMBL" id="MU864354">
    <property type="protein sequence ID" value="KAK4192593.1"/>
    <property type="molecule type" value="Genomic_DNA"/>
</dbReference>
<feature type="compositionally biased region" description="Pro residues" evidence="4">
    <location>
        <begin position="184"/>
        <end position="194"/>
    </location>
</feature>
<reference evidence="7" key="1">
    <citation type="journal article" date="2023" name="Mol. Phylogenet. Evol.">
        <title>Genome-scale phylogeny and comparative genomics of the fungal order Sordariales.</title>
        <authorList>
            <person name="Hensen N."/>
            <person name="Bonometti L."/>
            <person name="Westerberg I."/>
            <person name="Brannstrom I.O."/>
            <person name="Guillou S."/>
            <person name="Cros-Aarteil S."/>
            <person name="Calhoun S."/>
            <person name="Haridas S."/>
            <person name="Kuo A."/>
            <person name="Mondo S."/>
            <person name="Pangilinan J."/>
            <person name="Riley R."/>
            <person name="LaButti K."/>
            <person name="Andreopoulos B."/>
            <person name="Lipzen A."/>
            <person name="Chen C."/>
            <person name="Yan M."/>
            <person name="Daum C."/>
            <person name="Ng V."/>
            <person name="Clum A."/>
            <person name="Steindorff A."/>
            <person name="Ohm R.A."/>
            <person name="Martin F."/>
            <person name="Silar P."/>
            <person name="Natvig D.O."/>
            <person name="Lalanne C."/>
            <person name="Gautier V."/>
            <person name="Ament-Velasquez S.L."/>
            <person name="Kruys A."/>
            <person name="Hutchinson M.I."/>
            <person name="Powell A.J."/>
            <person name="Barry K."/>
            <person name="Miller A.N."/>
            <person name="Grigoriev I.V."/>
            <person name="Debuchy R."/>
            <person name="Gladieux P."/>
            <person name="Hiltunen Thoren M."/>
            <person name="Johannesson H."/>
        </authorList>
    </citation>
    <scope>NUCLEOTIDE SEQUENCE</scope>
    <source>
        <strain evidence="7">PSN309</strain>
    </source>
</reference>
<evidence type="ECO:0000256" key="2">
    <source>
        <dbReference type="ARBA" id="ARBA00022857"/>
    </source>
</evidence>